<gene>
    <name evidence="2" type="ORF">PGTUg99_004422</name>
</gene>
<feature type="compositionally biased region" description="Polar residues" evidence="1">
    <location>
        <begin position="31"/>
        <end position="48"/>
    </location>
</feature>
<organism evidence="2 3">
    <name type="scientific">Puccinia graminis f. sp. tritici</name>
    <dbReference type="NCBI Taxonomy" id="56615"/>
    <lineage>
        <taxon>Eukaryota</taxon>
        <taxon>Fungi</taxon>
        <taxon>Dikarya</taxon>
        <taxon>Basidiomycota</taxon>
        <taxon>Pucciniomycotina</taxon>
        <taxon>Pucciniomycetes</taxon>
        <taxon>Pucciniales</taxon>
        <taxon>Pucciniaceae</taxon>
        <taxon>Puccinia</taxon>
    </lineage>
</organism>
<feature type="region of interest" description="Disordered" evidence="1">
    <location>
        <begin position="25"/>
        <end position="48"/>
    </location>
</feature>
<reference evidence="2 3" key="1">
    <citation type="submission" date="2019-05" db="EMBL/GenBank/DDBJ databases">
        <title>Emergence of the Ug99 lineage of the wheat stem rust pathogen through somatic hybridization.</title>
        <authorList>
            <person name="Li F."/>
            <person name="Upadhyaya N.M."/>
            <person name="Sperschneider J."/>
            <person name="Matny O."/>
            <person name="Nguyen-Phuc H."/>
            <person name="Mago R."/>
            <person name="Raley C."/>
            <person name="Miller M.E."/>
            <person name="Silverstein K.A.T."/>
            <person name="Henningsen E."/>
            <person name="Hirsch C.D."/>
            <person name="Visser B."/>
            <person name="Pretorius Z.A."/>
            <person name="Steffenson B.J."/>
            <person name="Schwessinger B."/>
            <person name="Dodds P.N."/>
            <person name="Figueroa M."/>
        </authorList>
    </citation>
    <scope>NUCLEOTIDE SEQUENCE [LARGE SCALE GENOMIC DNA]</scope>
    <source>
        <strain evidence="2 3">Ug99</strain>
    </source>
</reference>
<protein>
    <submittedName>
        <fullName evidence="2">Uncharacterized protein</fullName>
    </submittedName>
</protein>
<sequence>MLLKAGQRTLLLNAAHLPSLIHHKLPPQGRYTANSGPAPNAKQSTDGKYTSKQFFHPVALRDFKLRPTKVQSRLIGHNQVSIEVASGSVAAWVNVEHPPGKFSIV</sequence>
<accession>A0A5B0LVZ2</accession>
<proteinExistence type="predicted"/>
<dbReference type="AlphaFoldDB" id="A0A5B0LVZ2"/>
<evidence type="ECO:0000313" key="3">
    <source>
        <dbReference type="Proteomes" id="UP000325313"/>
    </source>
</evidence>
<evidence type="ECO:0000313" key="2">
    <source>
        <dbReference type="EMBL" id="KAA1068043.1"/>
    </source>
</evidence>
<name>A0A5B0LVZ2_PUCGR</name>
<dbReference type="EMBL" id="VDEP01000506">
    <property type="protein sequence ID" value="KAA1068043.1"/>
    <property type="molecule type" value="Genomic_DNA"/>
</dbReference>
<evidence type="ECO:0000256" key="1">
    <source>
        <dbReference type="SAM" id="MobiDB-lite"/>
    </source>
</evidence>
<dbReference type="Proteomes" id="UP000325313">
    <property type="component" value="Unassembled WGS sequence"/>
</dbReference>
<comment type="caution">
    <text evidence="2">The sequence shown here is derived from an EMBL/GenBank/DDBJ whole genome shotgun (WGS) entry which is preliminary data.</text>
</comment>